<keyword evidence="2" id="KW-1185">Reference proteome</keyword>
<reference evidence="1 2" key="1">
    <citation type="submission" date="2016-04" db="EMBL/GenBank/DDBJ databases">
        <title>Genome analysis of Thermosulfurimonas dismutans, the first thermophilic sulfur-disproportionating bacterium of the phylum Thermodesulfobacteria.</title>
        <authorList>
            <person name="Mardanov A.V."/>
            <person name="Beletsky A.V."/>
            <person name="Kadnikov V.V."/>
            <person name="Slobodkin A.I."/>
            <person name="Ravin N.V."/>
        </authorList>
    </citation>
    <scope>NUCLEOTIDE SEQUENCE [LARGE SCALE GENOMIC DNA]</scope>
    <source>
        <strain evidence="1 2">S95</strain>
    </source>
</reference>
<dbReference type="EMBL" id="LWLG01000020">
    <property type="protein sequence ID" value="OAQ19931.1"/>
    <property type="molecule type" value="Genomic_DNA"/>
</dbReference>
<name>A0A179D295_9BACT</name>
<dbReference type="Proteomes" id="UP000078390">
    <property type="component" value="Unassembled WGS sequence"/>
</dbReference>
<sequence>MLVHPHEALHQTRSRKTNLNPVVPLISGFGGFHFYGRPLHPFVFRKTPLKLGYPLRKPPVLLYHLPQHPFQLLHLRIGGQDPTTQKQKQDSQYQTTDFPHDFPPVLTPFCVLLL</sequence>
<dbReference type="AlphaFoldDB" id="A0A179D295"/>
<evidence type="ECO:0000313" key="2">
    <source>
        <dbReference type="Proteomes" id="UP000078390"/>
    </source>
</evidence>
<protein>
    <submittedName>
        <fullName evidence="1">Uncharacterized protein</fullName>
    </submittedName>
</protein>
<organism evidence="1 2">
    <name type="scientific">Thermosulfurimonas dismutans</name>
    <dbReference type="NCBI Taxonomy" id="999894"/>
    <lineage>
        <taxon>Bacteria</taxon>
        <taxon>Pseudomonadati</taxon>
        <taxon>Thermodesulfobacteriota</taxon>
        <taxon>Thermodesulfobacteria</taxon>
        <taxon>Thermodesulfobacteriales</taxon>
        <taxon>Thermodesulfobacteriaceae</taxon>
        <taxon>Thermosulfurimonas</taxon>
    </lineage>
</organism>
<gene>
    <name evidence="1" type="ORF">TDIS_2003</name>
</gene>
<accession>A0A179D295</accession>
<evidence type="ECO:0000313" key="1">
    <source>
        <dbReference type="EMBL" id="OAQ19931.1"/>
    </source>
</evidence>
<proteinExistence type="predicted"/>
<comment type="caution">
    <text evidence="1">The sequence shown here is derived from an EMBL/GenBank/DDBJ whole genome shotgun (WGS) entry which is preliminary data.</text>
</comment>